<sequence>MLELKIFYKTGVETFYCTNYNAMLDTISDEVSNNIIDDLLAYIEDITLLENKGVMNEQLFNKYLRRLKEQQYKEIILLHLEKLGLDYEINKLKRSEYR</sequence>
<dbReference type="PATRIC" id="fig|1379.3.peg.328"/>
<accession>A0A134A5A7</accession>
<protein>
    <submittedName>
        <fullName evidence="1">Uncharacterized protein</fullName>
    </submittedName>
</protein>
<dbReference type="AlphaFoldDB" id="A0A134A5A7"/>
<comment type="caution">
    <text evidence="1">The sequence shown here is derived from an EMBL/GenBank/DDBJ whole genome shotgun (WGS) entry which is preliminary data.</text>
</comment>
<organism evidence="1 2">
    <name type="scientific">Gemella haemolysans</name>
    <dbReference type="NCBI Taxonomy" id="1379"/>
    <lineage>
        <taxon>Bacteria</taxon>
        <taxon>Bacillati</taxon>
        <taxon>Bacillota</taxon>
        <taxon>Bacilli</taxon>
        <taxon>Bacillales</taxon>
        <taxon>Gemellaceae</taxon>
        <taxon>Gemella</taxon>
    </lineage>
</organism>
<name>A0A134A5A7_9BACL</name>
<dbReference type="RefSeq" id="WP_060913621.1">
    <property type="nucleotide sequence ID" value="NZ_KQ959927.1"/>
</dbReference>
<gene>
    <name evidence="1" type="ORF">HMPREF3186_00332</name>
</gene>
<evidence type="ECO:0000313" key="2">
    <source>
        <dbReference type="Proteomes" id="UP000070355"/>
    </source>
</evidence>
<reference evidence="2" key="1">
    <citation type="submission" date="2016-01" db="EMBL/GenBank/DDBJ databases">
        <authorList>
            <person name="Mitreva M."/>
            <person name="Pepin K.H."/>
            <person name="Mihindukulasuriya K.A."/>
            <person name="Fulton R."/>
            <person name="Fronick C."/>
            <person name="O'Laughlin M."/>
            <person name="Miner T."/>
            <person name="Herter B."/>
            <person name="Rosa B.A."/>
            <person name="Cordes M."/>
            <person name="Tomlinson C."/>
            <person name="Wollam A."/>
            <person name="Palsikar V.B."/>
            <person name="Mardis E.R."/>
            <person name="Wilson R.K."/>
        </authorList>
    </citation>
    <scope>NUCLEOTIDE SEQUENCE [LARGE SCALE GENOMIC DNA]</scope>
    <source>
        <strain evidence="2">DNF01167</strain>
    </source>
</reference>
<dbReference type="OrthoDB" id="2989240at2"/>
<dbReference type="EMBL" id="LSDC01000020">
    <property type="protein sequence ID" value="KXB62868.1"/>
    <property type="molecule type" value="Genomic_DNA"/>
</dbReference>
<proteinExistence type="predicted"/>
<dbReference type="Proteomes" id="UP000070355">
    <property type="component" value="Unassembled WGS sequence"/>
</dbReference>
<evidence type="ECO:0000313" key="1">
    <source>
        <dbReference type="EMBL" id="KXB62868.1"/>
    </source>
</evidence>